<evidence type="ECO:0000313" key="2">
    <source>
        <dbReference type="Proteomes" id="UP001054837"/>
    </source>
</evidence>
<keyword evidence="2" id="KW-1185">Reference proteome</keyword>
<reference evidence="1 2" key="1">
    <citation type="submission" date="2021-06" db="EMBL/GenBank/DDBJ databases">
        <title>Caerostris darwini draft genome.</title>
        <authorList>
            <person name="Kono N."/>
            <person name="Arakawa K."/>
        </authorList>
    </citation>
    <scope>NUCLEOTIDE SEQUENCE [LARGE SCALE GENOMIC DNA]</scope>
</reference>
<accession>A0AAV4VR76</accession>
<gene>
    <name evidence="1" type="ORF">CDAR_573471</name>
</gene>
<sequence length="112" mass="13009">MNHNLAVKIVQKGITLFFIFSRQPMEISQPYDSYANNVKKEENTLPKRKVVFRTETDLVNDIIETVKESMEAEKREGSEGLELENERLEIDKMKAIKAITNIEVEQLILNQL</sequence>
<evidence type="ECO:0000313" key="1">
    <source>
        <dbReference type="EMBL" id="GIY71880.1"/>
    </source>
</evidence>
<dbReference type="AlphaFoldDB" id="A0AAV4VR76"/>
<protein>
    <submittedName>
        <fullName evidence="1">Uncharacterized protein</fullName>
    </submittedName>
</protein>
<dbReference type="Proteomes" id="UP001054837">
    <property type="component" value="Unassembled WGS sequence"/>
</dbReference>
<name>A0AAV4VR76_9ARAC</name>
<proteinExistence type="predicted"/>
<comment type="caution">
    <text evidence="1">The sequence shown here is derived from an EMBL/GenBank/DDBJ whole genome shotgun (WGS) entry which is preliminary data.</text>
</comment>
<organism evidence="1 2">
    <name type="scientific">Caerostris darwini</name>
    <dbReference type="NCBI Taxonomy" id="1538125"/>
    <lineage>
        <taxon>Eukaryota</taxon>
        <taxon>Metazoa</taxon>
        <taxon>Ecdysozoa</taxon>
        <taxon>Arthropoda</taxon>
        <taxon>Chelicerata</taxon>
        <taxon>Arachnida</taxon>
        <taxon>Araneae</taxon>
        <taxon>Araneomorphae</taxon>
        <taxon>Entelegynae</taxon>
        <taxon>Araneoidea</taxon>
        <taxon>Araneidae</taxon>
        <taxon>Caerostris</taxon>
    </lineage>
</organism>
<dbReference type="EMBL" id="BPLQ01013405">
    <property type="protein sequence ID" value="GIY71880.1"/>
    <property type="molecule type" value="Genomic_DNA"/>
</dbReference>